<dbReference type="Pfam" id="PF00043">
    <property type="entry name" value="GST_C"/>
    <property type="match status" value="1"/>
</dbReference>
<evidence type="ECO:0000313" key="3">
    <source>
        <dbReference type="RefSeq" id="XP_013790611.2"/>
    </source>
</evidence>
<dbReference type="CDD" id="cd03177">
    <property type="entry name" value="GST_C_Delta_Epsilon"/>
    <property type="match status" value="1"/>
</dbReference>
<organism evidence="2 3">
    <name type="scientific">Limulus polyphemus</name>
    <name type="common">Atlantic horseshoe crab</name>
    <dbReference type="NCBI Taxonomy" id="6850"/>
    <lineage>
        <taxon>Eukaryota</taxon>
        <taxon>Metazoa</taxon>
        <taxon>Ecdysozoa</taxon>
        <taxon>Arthropoda</taxon>
        <taxon>Chelicerata</taxon>
        <taxon>Merostomata</taxon>
        <taxon>Xiphosura</taxon>
        <taxon>Limulidae</taxon>
        <taxon>Limulus</taxon>
    </lineage>
</organism>
<dbReference type="Gene3D" id="1.20.1050.10">
    <property type="match status" value="1"/>
</dbReference>
<feature type="domain" description="GST C-terminal" evidence="1">
    <location>
        <begin position="18"/>
        <end position="137"/>
    </location>
</feature>
<evidence type="ECO:0000313" key="2">
    <source>
        <dbReference type="Proteomes" id="UP000694941"/>
    </source>
</evidence>
<sequence>MLYFCHKYAQNDRLYPCDPQKRALVDRMLYFDLGTLYNAIYSLVIPKLFGKVTEIDTNQENQFKEALIIFEQFIGDKKYVTGDSLTLADISILAGLTFLEVIDYKIHGFQKVQDWLQRLETELPYYNEINKKPIEDFKATRG</sequence>
<dbReference type="Proteomes" id="UP000694941">
    <property type="component" value="Unplaced"/>
</dbReference>
<gene>
    <name evidence="3" type="primary">LOC106474464</name>
</gene>
<dbReference type="InterPro" id="IPR010987">
    <property type="entry name" value="Glutathione-S-Trfase_C-like"/>
</dbReference>
<dbReference type="RefSeq" id="XP_013790611.2">
    <property type="nucleotide sequence ID" value="XM_013935157.2"/>
</dbReference>
<proteinExistence type="predicted"/>
<protein>
    <submittedName>
        <fullName evidence="3">Glutathione S-transferase 1-like</fullName>
    </submittedName>
</protein>
<reference evidence="3" key="1">
    <citation type="submission" date="2025-08" db="UniProtKB">
        <authorList>
            <consortium name="RefSeq"/>
        </authorList>
    </citation>
    <scope>IDENTIFICATION</scope>
    <source>
        <tissue evidence="3">Muscle</tissue>
    </source>
</reference>
<dbReference type="PROSITE" id="PS50405">
    <property type="entry name" value="GST_CTER"/>
    <property type="match status" value="1"/>
</dbReference>
<dbReference type="PANTHER" id="PTHR43969">
    <property type="entry name" value="GLUTATHIONE S TRANSFERASE D10, ISOFORM A-RELATED"/>
    <property type="match status" value="1"/>
</dbReference>
<dbReference type="SUPFAM" id="SSF47616">
    <property type="entry name" value="GST C-terminal domain-like"/>
    <property type="match status" value="1"/>
</dbReference>
<dbReference type="PANTHER" id="PTHR43969:SF9">
    <property type="entry name" value="GLUTATHIONE S TRANSFERASE D10, ISOFORM A-RELATED"/>
    <property type="match status" value="1"/>
</dbReference>
<dbReference type="GeneID" id="106474464"/>
<dbReference type="InterPro" id="IPR004046">
    <property type="entry name" value="GST_C"/>
</dbReference>
<dbReference type="InterPro" id="IPR036282">
    <property type="entry name" value="Glutathione-S-Trfase_C_sf"/>
</dbReference>
<name>A0ABM1BXM1_LIMPO</name>
<accession>A0ABM1BXM1</accession>
<evidence type="ECO:0000259" key="1">
    <source>
        <dbReference type="PROSITE" id="PS50405"/>
    </source>
</evidence>
<keyword evidence="2" id="KW-1185">Reference proteome</keyword>